<comment type="function">
    <text evidence="2 15">This enzyme scavenges exogenous and endogenous cytidine and 2'-deoxycytidine for UMP synthesis.</text>
</comment>
<dbReference type="STRING" id="1774273.LPB03_06975"/>
<dbReference type="EMBL" id="LSFM01000021">
    <property type="protein sequence ID" value="OBY64851.1"/>
    <property type="molecule type" value="Genomic_DNA"/>
</dbReference>
<sequence length="160" mass="17559">MRKIQIATSVTVFNNLSELSTEDKMLMDKAIEARKKAYAPYSKFNVGAALLLENNEIVTGNNQENAAYPSGMCAERVAIWKAGSDFPNVKILKLAISASSSISKVDKPVGPCGACRQSLSEYEIKQKQHFPVIFMGEVGEIIKTESLDALLPFSFDSSYL</sequence>
<feature type="domain" description="CMP/dCMP-type deaminase" evidence="16">
    <location>
        <begin position="21"/>
        <end position="158"/>
    </location>
</feature>
<keyword evidence="18" id="KW-1185">Reference proteome</keyword>
<proteinExistence type="inferred from homology"/>
<evidence type="ECO:0000256" key="14">
    <source>
        <dbReference type="PIRSR" id="PIRSR606262-3"/>
    </source>
</evidence>
<evidence type="ECO:0000256" key="13">
    <source>
        <dbReference type="PIRSR" id="PIRSR606262-2"/>
    </source>
</evidence>
<dbReference type="EC" id="3.5.4.5" evidence="4 15"/>
<feature type="active site" description="Proton donor" evidence="12">
    <location>
        <position position="75"/>
    </location>
</feature>
<dbReference type="GO" id="GO:0042802">
    <property type="term" value="F:identical protein binding"/>
    <property type="evidence" value="ECO:0007669"/>
    <property type="project" value="UniProtKB-ARBA"/>
</dbReference>
<keyword evidence="6 14" id="KW-0479">Metal-binding</keyword>
<dbReference type="GO" id="GO:0055086">
    <property type="term" value="P:nucleobase-containing small molecule metabolic process"/>
    <property type="evidence" value="ECO:0007669"/>
    <property type="project" value="UniProtKB-ARBA"/>
</dbReference>
<feature type="binding site" evidence="14">
    <location>
        <position position="112"/>
    </location>
    <ligand>
        <name>Zn(2+)</name>
        <dbReference type="ChEBI" id="CHEBI:29105"/>
        <note>catalytic</note>
    </ligand>
</feature>
<dbReference type="PANTHER" id="PTHR11644:SF2">
    <property type="entry name" value="CYTIDINE DEAMINASE"/>
    <property type="match status" value="1"/>
</dbReference>
<evidence type="ECO:0000256" key="15">
    <source>
        <dbReference type="RuleBase" id="RU364006"/>
    </source>
</evidence>
<dbReference type="GO" id="GO:0072527">
    <property type="term" value="P:pyrimidine-containing compound metabolic process"/>
    <property type="evidence" value="ECO:0007669"/>
    <property type="project" value="UniProtKB-ARBA"/>
</dbReference>
<gene>
    <name evidence="17" type="ORF">LPB3_05515</name>
</gene>
<comment type="catalytic activity">
    <reaction evidence="10 15">
        <text>2'-deoxycytidine + H2O + H(+) = 2'-deoxyuridine + NH4(+)</text>
        <dbReference type="Rhea" id="RHEA:13433"/>
        <dbReference type="ChEBI" id="CHEBI:15377"/>
        <dbReference type="ChEBI" id="CHEBI:15378"/>
        <dbReference type="ChEBI" id="CHEBI:15698"/>
        <dbReference type="ChEBI" id="CHEBI:16450"/>
        <dbReference type="ChEBI" id="CHEBI:28938"/>
        <dbReference type="EC" id="3.5.4.5"/>
    </reaction>
</comment>
<comment type="caution">
    <text evidence="17">The sequence shown here is derived from an EMBL/GenBank/DDBJ whole genome shotgun (WGS) entry which is preliminary data.</text>
</comment>
<dbReference type="NCBIfam" id="TIGR01354">
    <property type="entry name" value="cyt_deam_tetra"/>
    <property type="match status" value="1"/>
</dbReference>
<evidence type="ECO:0000313" key="17">
    <source>
        <dbReference type="EMBL" id="OBY64851.1"/>
    </source>
</evidence>
<comment type="catalytic activity">
    <reaction evidence="11 15">
        <text>cytidine + H2O + H(+) = uridine + NH4(+)</text>
        <dbReference type="Rhea" id="RHEA:16069"/>
        <dbReference type="ChEBI" id="CHEBI:15377"/>
        <dbReference type="ChEBI" id="CHEBI:15378"/>
        <dbReference type="ChEBI" id="CHEBI:16704"/>
        <dbReference type="ChEBI" id="CHEBI:17562"/>
        <dbReference type="ChEBI" id="CHEBI:28938"/>
        <dbReference type="EC" id="3.5.4.5"/>
    </reaction>
</comment>
<dbReference type="PANTHER" id="PTHR11644">
    <property type="entry name" value="CYTIDINE DEAMINASE"/>
    <property type="match status" value="1"/>
</dbReference>
<evidence type="ECO:0000256" key="12">
    <source>
        <dbReference type="PIRSR" id="PIRSR606262-1"/>
    </source>
</evidence>
<evidence type="ECO:0000256" key="6">
    <source>
        <dbReference type="ARBA" id="ARBA00022723"/>
    </source>
</evidence>
<accession>A0A1B8TYW8</accession>
<dbReference type="InterPro" id="IPR016192">
    <property type="entry name" value="APOBEC/CMP_deaminase_Zn-bd"/>
</dbReference>
<evidence type="ECO:0000256" key="10">
    <source>
        <dbReference type="ARBA" id="ARBA00049252"/>
    </source>
</evidence>
<evidence type="ECO:0000256" key="8">
    <source>
        <dbReference type="ARBA" id="ARBA00022833"/>
    </source>
</evidence>
<dbReference type="Proteomes" id="UP000092584">
    <property type="component" value="Unassembled WGS sequence"/>
</dbReference>
<protein>
    <recommendedName>
        <fullName evidence="5 15">Cytidine deaminase</fullName>
        <ecNumber evidence="4 15">3.5.4.5</ecNumber>
    </recommendedName>
    <alternativeName>
        <fullName evidence="9 15">Cytidine aminohydrolase</fullName>
    </alternativeName>
</protein>
<evidence type="ECO:0000256" key="2">
    <source>
        <dbReference type="ARBA" id="ARBA00003949"/>
    </source>
</evidence>
<evidence type="ECO:0000256" key="7">
    <source>
        <dbReference type="ARBA" id="ARBA00022801"/>
    </source>
</evidence>
<dbReference type="PROSITE" id="PS51747">
    <property type="entry name" value="CYT_DCMP_DEAMINASES_2"/>
    <property type="match status" value="1"/>
</dbReference>
<dbReference type="SUPFAM" id="SSF53927">
    <property type="entry name" value="Cytidine deaminase-like"/>
    <property type="match status" value="1"/>
</dbReference>
<dbReference type="InterPro" id="IPR002125">
    <property type="entry name" value="CMP_dCMP_dom"/>
</dbReference>
<evidence type="ECO:0000256" key="11">
    <source>
        <dbReference type="ARBA" id="ARBA00049558"/>
    </source>
</evidence>
<evidence type="ECO:0000256" key="3">
    <source>
        <dbReference type="ARBA" id="ARBA00006576"/>
    </source>
</evidence>
<dbReference type="NCBIfam" id="NF004064">
    <property type="entry name" value="PRK05578.1"/>
    <property type="match status" value="1"/>
</dbReference>
<evidence type="ECO:0000259" key="16">
    <source>
        <dbReference type="PROSITE" id="PS51747"/>
    </source>
</evidence>
<dbReference type="KEGG" id="pob:LPB03_06975"/>
<evidence type="ECO:0000256" key="9">
    <source>
        <dbReference type="ARBA" id="ARBA00032005"/>
    </source>
</evidence>
<evidence type="ECO:0000256" key="5">
    <source>
        <dbReference type="ARBA" id="ARBA00018266"/>
    </source>
</evidence>
<reference evidence="18" key="1">
    <citation type="submission" date="2016-02" db="EMBL/GenBank/DDBJ databases">
        <authorList>
            <person name="Shin S.-K."/>
            <person name="Yi H."/>
            <person name="Kim E."/>
        </authorList>
    </citation>
    <scope>NUCLEOTIDE SEQUENCE [LARGE SCALE GENOMIC DNA]</scope>
    <source>
        <strain evidence="18">LPB0003</strain>
    </source>
</reference>
<dbReference type="GO" id="GO:0008270">
    <property type="term" value="F:zinc ion binding"/>
    <property type="evidence" value="ECO:0007669"/>
    <property type="project" value="UniProtKB-UniRule"/>
</dbReference>
<dbReference type="InterPro" id="IPR006262">
    <property type="entry name" value="Cyt_deam_tetra"/>
</dbReference>
<feature type="binding site" evidence="14">
    <location>
        <position position="115"/>
    </location>
    <ligand>
        <name>Zn(2+)</name>
        <dbReference type="ChEBI" id="CHEBI:29105"/>
        <note>catalytic</note>
    </ligand>
</feature>
<name>A0A1B8TYW8_9FLAO</name>
<dbReference type="PROSITE" id="PS00903">
    <property type="entry name" value="CYT_DCMP_DEAMINASES_1"/>
    <property type="match status" value="1"/>
</dbReference>
<organism evidence="17 18">
    <name type="scientific">Polaribacter vadi</name>
    <dbReference type="NCBI Taxonomy" id="1774273"/>
    <lineage>
        <taxon>Bacteria</taxon>
        <taxon>Pseudomonadati</taxon>
        <taxon>Bacteroidota</taxon>
        <taxon>Flavobacteriia</taxon>
        <taxon>Flavobacteriales</taxon>
        <taxon>Flavobacteriaceae</taxon>
    </lineage>
</organism>
<dbReference type="GO" id="GO:0005829">
    <property type="term" value="C:cytosol"/>
    <property type="evidence" value="ECO:0007669"/>
    <property type="project" value="TreeGrafter"/>
</dbReference>
<evidence type="ECO:0000256" key="1">
    <source>
        <dbReference type="ARBA" id="ARBA00001947"/>
    </source>
</evidence>
<feature type="binding site" evidence="13">
    <location>
        <begin position="62"/>
        <end position="68"/>
    </location>
    <ligand>
        <name>substrate</name>
    </ligand>
</feature>
<feature type="binding site" evidence="14">
    <location>
        <position position="73"/>
    </location>
    <ligand>
        <name>Zn(2+)</name>
        <dbReference type="ChEBI" id="CHEBI:29105"/>
        <note>catalytic</note>
    </ligand>
</feature>
<comment type="cofactor">
    <cofactor evidence="1 14 15">
        <name>Zn(2+)</name>
        <dbReference type="ChEBI" id="CHEBI:29105"/>
    </cofactor>
</comment>
<evidence type="ECO:0000256" key="4">
    <source>
        <dbReference type="ARBA" id="ARBA00012783"/>
    </source>
</evidence>
<dbReference type="RefSeq" id="WP_065318603.1">
    <property type="nucleotide sequence ID" value="NZ_CP017477.1"/>
</dbReference>
<keyword evidence="7 15" id="KW-0378">Hydrolase</keyword>
<dbReference type="Gene3D" id="3.40.140.10">
    <property type="entry name" value="Cytidine Deaminase, domain 2"/>
    <property type="match status" value="1"/>
</dbReference>
<keyword evidence="8 14" id="KW-0862">Zinc</keyword>
<comment type="similarity">
    <text evidence="3 15">Belongs to the cytidine and deoxycytidylate deaminase family.</text>
</comment>
<dbReference type="OrthoDB" id="9795347at2"/>
<dbReference type="CDD" id="cd01283">
    <property type="entry name" value="cytidine_deaminase"/>
    <property type="match status" value="1"/>
</dbReference>
<dbReference type="InterPro" id="IPR050202">
    <property type="entry name" value="Cyt/Deoxycyt_deaminase"/>
</dbReference>
<evidence type="ECO:0000313" key="18">
    <source>
        <dbReference type="Proteomes" id="UP000092584"/>
    </source>
</evidence>
<dbReference type="Pfam" id="PF00383">
    <property type="entry name" value="dCMP_cyt_deam_1"/>
    <property type="match status" value="1"/>
</dbReference>
<dbReference type="AlphaFoldDB" id="A0A1B8TYW8"/>
<dbReference type="InterPro" id="IPR016193">
    <property type="entry name" value="Cytidine_deaminase-like"/>
</dbReference>
<dbReference type="GO" id="GO:0004126">
    <property type="term" value="F:cytidine deaminase activity"/>
    <property type="evidence" value="ECO:0007669"/>
    <property type="project" value="UniProtKB-UniRule"/>
</dbReference>